<dbReference type="SUPFAM" id="SSF82199">
    <property type="entry name" value="SET domain"/>
    <property type="match status" value="1"/>
</dbReference>
<dbReference type="InterPro" id="IPR050600">
    <property type="entry name" value="SETD3_SETD6_MTase"/>
</dbReference>
<proteinExistence type="predicted"/>
<dbReference type="EMBL" id="CAKMRJ010004445">
    <property type="protein sequence ID" value="CAH1436325.1"/>
    <property type="molecule type" value="Genomic_DNA"/>
</dbReference>
<dbReference type="Proteomes" id="UP001157418">
    <property type="component" value="Unassembled WGS sequence"/>
</dbReference>
<evidence type="ECO:0000259" key="1">
    <source>
        <dbReference type="Pfam" id="PF00856"/>
    </source>
</evidence>
<evidence type="ECO:0000313" key="2">
    <source>
        <dbReference type="EMBL" id="CAH1436325.1"/>
    </source>
</evidence>
<dbReference type="InterPro" id="IPR046341">
    <property type="entry name" value="SET_dom_sf"/>
</dbReference>
<organism evidence="2 3">
    <name type="scientific">Lactuca virosa</name>
    <dbReference type="NCBI Taxonomy" id="75947"/>
    <lineage>
        <taxon>Eukaryota</taxon>
        <taxon>Viridiplantae</taxon>
        <taxon>Streptophyta</taxon>
        <taxon>Embryophyta</taxon>
        <taxon>Tracheophyta</taxon>
        <taxon>Spermatophyta</taxon>
        <taxon>Magnoliopsida</taxon>
        <taxon>eudicotyledons</taxon>
        <taxon>Gunneridae</taxon>
        <taxon>Pentapetalae</taxon>
        <taxon>asterids</taxon>
        <taxon>campanulids</taxon>
        <taxon>Asterales</taxon>
        <taxon>Asteraceae</taxon>
        <taxon>Cichorioideae</taxon>
        <taxon>Cichorieae</taxon>
        <taxon>Lactucinae</taxon>
        <taxon>Lactuca</taxon>
    </lineage>
</organism>
<dbReference type="AlphaFoldDB" id="A0AAU9NER5"/>
<dbReference type="GO" id="GO:0000427">
    <property type="term" value="C:plastid-encoded plastid RNA polymerase complex"/>
    <property type="evidence" value="ECO:0007669"/>
    <property type="project" value="TreeGrafter"/>
</dbReference>
<accession>A0AAU9NER5</accession>
<dbReference type="PANTHER" id="PTHR13271">
    <property type="entry name" value="UNCHARACTERIZED PUTATIVE METHYLTRANSFERASE"/>
    <property type="match status" value="1"/>
</dbReference>
<dbReference type="PANTHER" id="PTHR13271:SF54">
    <property type="entry name" value="PROTEIN PLASTID TRANSCRIPTIONALLY ACTIVE 14"/>
    <property type="match status" value="1"/>
</dbReference>
<sequence length="147" mass="16949">MEMESDTVDVGESASTATDVDREQPLALTIGTIIHLKEEEESVFFFLFITFHLGRNRIRIGSLIQDANMFAPYADMLNHSCKPNCFSHWRFRDRMFEVMTNVGQRIKKGEEMTVNYMSGQRNTSLMQRYGLSSPDNPWDVLPFSVLD</sequence>
<dbReference type="GO" id="GO:0010027">
    <property type="term" value="P:thylakoid membrane organization"/>
    <property type="evidence" value="ECO:0007669"/>
    <property type="project" value="TreeGrafter"/>
</dbReference>
<gene>
    <name evidence="2" type="ORF">LVIROSA_LOCUS22700</name>
</gene>
<protein>
    <recommendedName>
        <fullName evidence="1">SET domain-containing protein</fullName>
    </recommendedName>
</protein>
<evidence type="ECO:0000313" key="3">
    <source>
        <dbReference type="Proteomes" id="UP001157418"/>
    </source>
</evidence>
<feature type="domain" description="SET" evidence="1">
    <location>
        <begin position="66"/>
        <end position="116"/>
    </location>
</feature>
<comment type="caution">
    <text evidence="2">The sequence shown here is derived from an EMBL/GenBank/DDBJ whole genome shotgun (WGS) entry which is preliminary data.</text>
</comment>
<keyword evidence="3" id="KW-1185">Reference proteome</keyword>
<dbReference type="GO" id="GO:0009658">
    <property type="term" value="P:chloroplast organization"/>
    <property type="evidence" value="ECO:0007669"/>
    <property type="project" value="TreeGrafter"/>
</dbReference>
<dbReference type="Gene3D" id="2.170.270.10">
    <property type="entry name" value="SET domain"/>
    <property type="match status" value="1"/>
</dbReference>
<dbReference type="GO" id="GO:0042793">
    <property type="term" value="P:plastid transcription"/>
    <property type="evidence" value="ECO:0007669"/>
    <property type="project" value="TreeGrafter"/>
</dbReference>
<dbReference type="Pfam" id="PF00856">
    <property type="entry name" value="SET"/>
    <property type="match status" value="1"/>
</dbReference>
<dbReference type="GO" id="GO:0009534">
    <property type="term" value="C:chloroplast thylakoid"/>
    <property type="evidence" value="ECO:0007669"/>
    <property type="project" value="TreeGrafter"/>
</dbReference>
<name>A0AAU9NER5_9ASTR</name>
<dbReference type="GO" id="GO:0016279">
    <property type="term" value="F:protein-lysine N-methyltransferase activity"/>
    <property type="evidence" value="ECO:0007669"/>
    <property type="project" value="TreeGrafter"/>
</dbReference>
<reference evidence="2 3" key="1">
    <citation type="submission" date="2022-01" db="EMBL/GenBank/DDBJ databases">
        <authorList>
            <person name="Xiong W."/>
            <person name="Schranz E."/>
        </authorList>
    </citation>
    <scope>NUCLEOTIDE SEQUENCE [LARGE SCALE GENOMIC DNA]</scope>
</reference>
<dbReference type="InterPro" id="IPR001214">
    <property type="entry name" value="SET_dom"/>
</dbReference>